<dbReference type="InterPro" id="IPR005861">
    <property type="entry name" value="HisP_aminotrans"/>
</dbReference>
<evidence type="ECO:0000256" key="2">
    <source>
        <dbReference type="ARBA" id="ARBA00022576"/>
    </source>
</evidence>
<gene>
    <name evidence="6" type="primary">hisC2_14</name>
    <name evidence="6" type="ORF">GALL_225470</name>
</gene>
<comment type="caution">
    <text evidence="6">The sequence shown here is derived from an EMBL/GenBank/DDBJ whole genome shotgun (WGS) entry which is preliminary data.</text>
</comment>
<name>A0A1J5RTT1_9ZZZZ</name>
<proteinExistence type="inferred from homology"/>
<dbReference type="InterPro" id="IPR050106">
    <property type="entry name" value="HistidinolP_aminotransfase"/>
</dbReference>
<dbReference type="EC" id="2.6.1.9" evidence="6"/>
<comment type="cofactor">
    <cofactor evidence="1">
        <name>pyridoxal 5'-phosphate</name>
        <dbReference type="ChEBI" id="CHEBI:597326"/>
    </cofactor>
</comment>
<protein>
    <submittedName>
        <fullName evidence="6">Histidinol-phosphate aminotransferase 2</fullName>
        <ecNumber evidence="6">2.6.1.9</ecNumber>
    </submittedName>
</protein>
<dbReference type="NCBIfam" id="TIGR01141">
    <property type="entry name" value="hisC"/>
    <property type="match status" value="1"/>
</dbReference>
<dbReference type="GO" id="GO:0000105">
    <property type="term" value="P:L-histidine biosynthetic process"/>
    <property type="evidence" value="ECO:0007669"/>
    <property type="project" value="InterPro"/>
</dbReference>
<evidence type="ECO:0000256" key="4">
    <source>
        <dbReference type="ARBA" id="ARBA00022898"/>
    </source>
</evidence>
<organism evidence="6">
    <name type="scientific">mine drainage metagenome</name>
    <dbReference type="NCBI Taxonomy" id="410659"/>
    <lineage>
        <taxon>unclassified sequences</taxon>
        <taxon>metagenomes</taxon>
        <taxon>ecological metagenomes</taxon>
    </lineage>
</organism>
<evidence type="ECO:0000256" key="1">
    <source>
        <dbReference type="ARBA" id="ARBA00001933"/>
    </source>
</evidence>
<dbReference type="PANTHER" id="PTHR43643">
    <property type="entry name" value="HISTIDINOL-PHOSPHATE AMINOTRANSFERASE 2"/>
    <property type="match status" value="1"/>
</dbReference>
<reference evidence="6" key="1">
    <citation type="submission" date="2016-10" db="EMBL/GenBank/DDBJ databases">
        <title>Sequence of Gallionella enrichment culture.</title>
        <authorList>
            <person name="Poehlein A."/>
            <person name="Muehling M."/>
            <person name="Daniel R."/>
        </authorList>
    </citation>
    <scope>NUCLEOTIDE SEQUENCE</scope>
</reference>
<dbReference type="Pfam" id="PF00155">
    <property type="entry name" value="Aminotran_1_2"/>
    <property type="match status" value="1"/>
</dbReference>
<dbReference type="SUPFAM" id="SSF53383">
    <property type="entry name" value="PLP-dependent transferases"/>
    <property type="match status" value="1"/>
</dbReference>
<evidence type="ECO:0000256" key="3">
    <source>
        <dbReference type="ARBA" id="ARBA00022679"/>
    </source>
</evidence>
<dbReference type="AlphaFoldDB" id="A0A1J5RTT1"/>
<dbReference type="InterPro" id="IPR015421">
    <property type="entry name" value="PyrdxlP-dep_Trfase_major"/>
</dbReference>
<dbReference type="InterPro" id="IPR015424">
    <property type="entry name" value="PyrdxlP-dep_Trfase"/>
</dbReference>
<dbReference type="InterPro" id="IPR001917">
    <property type="entry name" value="Aminotrans_II_pyridoxalP_BS"/>
</dbReference>
<dbReference type="InterPro" id="IPR015422">
    <property type="entry name" value="PyrdxlP-dep_Trfase_small"/>
</dbReference>
<dbReference type="PROSITE" id="PS00599">
    <property type="entry name" value="AA_TRANSFER_CLASS_2"/>
    <property type="match status" value="1"/>
</dbReference>
<dbReference type="InterPro" id="IPR004839">
    <property type="entry name" value="Aminotransferase_I/II_large"/>
</dbReference>
<keyword evidence="3 6" id="KW-0808">Transferase</keyword>
<evidence type="ECO:0000259" key="5">
    <source>
        <dbReference type="Pfam" id="PF00155"/>
    </source>
</evidence>
<dbReference type="Gene3D" id="3.40.640.10">
    <property type="entry name" value="Type I PLP-dependent aspartate aminotransferase-like (Major domain)"/>
    <property type="match status" value="1"/>
</dbReference>
<accession>A0A1J5RTT1</accession>
<dbReference type="HAMAP" id="MF_01023">
    <property type="entry name" value="HisC_aminotrans_2"/>
    <property type="match status" value="1"/>
</dbReference>
<evidence type="ECO:0000313" key="6">
    <source>
        <dbReference type="EMBL" id="OIQ95484.1"/>
    </source>
</evidence>
<sequence>MMDLEFMNYSDLAPSYIRAIAPYQPGKPISELERELGITGIVKLASNENPLGASPAAVAAMQEAIKTIALYPDGNGFDLKDALVKRYGVTHANVTLGNGSNDLLELAARAFLTPGDKVVYSAHAFAVYALASQAVGATGISVPAAKGYGHDLPAMLKAAKDNKAKIVFIANPNNPTGTFLSADELEVFLRGLPPEILVVLDEAYNEYLPEDKRYDSVSWLKEFPNLIISRTFSKAYGLAGLRVGYALAHEQVTDMMNRVRQPFNVNSVAQAAAVAALRDVSFVKKTFELNRRGMLQITEGLTKLGLEYIPSFGNFVAFRIGNATAMYRRLLELGVIVRPIANYDMPDWLRVSIGLESENAKFLSALEKCINQQVNGEIK</sequence>
<dbReference type="Gene3D" id="3.90.1150.10">
    <property type="entry name" value="Aspartate Aminotransferase, domain 1"/>
    <property type="match status" value="1"/>
</dbReference>
<dbReference type="PANTHER" id="PTHR43643:SF3">
    <property type="entry name" value="HISTIDINOL-PHOSPHATE AMINOTRANSFERASE"/>
    <property type="match status" value="1"/>
</dbReference>
<keyword evidence="2 6" id="KW-0032">Aminotransferase</keyword>
<dbReference type="CDD" id="cd00609">
    <property type="entry name" value="AAT_like"/>
    <property type="match status" value="1"/>
</dbReference>
<dbReference type="GO" id="GO:0030170">
    <property type="term" value="F:pyridoxal phosphate binding"/>
    <property type="evidence" value="ECO:0007669"/>
    <property type="project" value="InterPro"/>
</dbReference>
<keyword evidence="4" id="KW-0663">Pyridoxal phosphate</keyword>
<dbReference type="EMBL" id="MLJW01000166">
    <property type="protein sequence ID" value="OIQ95484.1"/>
    <property type="molecule type" value="Genomic_DNA"/>
</dbReference>
<feature type="domain" description="Aminotransferase class I/classII large" evidence="5">
    <location>
        <begin position="40"/>
        <end position="361"/>
    </location>
</feature>
<dbReference type="GO" id="GO:0004400">
    <property type="term" value="F:histidinol-phosphate transaminase activity"/>
    <property type="evidence" value="ECO:0007669"/>
    <property type="project" value="UniProtKB-EC"/>
</dbReference>